<organism evidence="1 2">
    <name type="scientific">Xanthobacter autotrophicus (strain ATCC BAA-1158 / Py2)</name>
    <dbReference type="NCBI Taxonomy" id="78245"/>
    <lineage>
        <taxon>Bacteria</taxon>
        <taxon>Pseudomonadati</taxon>
        <taxon>Pseudomonadota</taxon>
        <taxon>Alphaproteobacteria</taxon>
        <taxon>Hyphomicrobiales</taxon>
        <taxon>Xanthobacteraceae</taxon>
        <taxon>Xanthobacter</taxon>
    </lineage>
</organism>
<name>A7ICS9_XANP2</name>
<evidence type="ECO:0000313" key="1">
    <source>
        <dbReference type="EMBL" id="ABS65822.1"/>
    </source>
</evidence>
<dbReference type="AlphaFoldDB" id="A7ICS9"/>
<accession>A7ICS9</accession>
<protein>
    <submittedName>
        <fullName evidence="1">Uncharacterized protein</fullName>
    </submittedName>
</protein>
<sequence>MHKLDVGRTRFRELVAGALEAKPALPLVHGSDAFKLLNAIEDGELKPHPCDIFTGESLLYFFYGRPSYRANADAEPTSLAHYLPILLILKTDLAGLVRRMFPFDSGAFSRGFYSTHLHHQMTIGDFGLDVRTSTPGKLISAFFGDPVAYLRAEPAASRDVPPEQMEAISYKSIIAARDANSLDSRGAAIELQTASPVSLIDHVRAVILPAPFIDKGTTGAKLKGLGIQPLPYMVHGRTRPSEYVTTITDLCYRYYVEIGLFESGEIDATS</sequence>
<dbReference type="KEGG" id="xau:Xaut_0566"/>
<gene>
    <name evidence="1" type="ordered locus">Xaut_0566</name>
</gene>
<dbReference type="STRING" id="78245.Xaut_0566"/>
<dbReference type="HOGENOM" id="CLU_1030362_0_0_5"/>
<dbReference type="OrthoDB" id="9127354at2"/>
<dbReference type="EMBL" id="CP000781">
    <property type="protein sequence ID" value="ABS65822.1"/>
    <property type="molecule type" value="Genomic_DNA"/>
</dbReference>
<keyword evidence="2" id="KW-1185">Reference proteome</keyword>
<dbReference type="Proteomes" id="UP000002417">
    <property type="component" value="Chromosome"/>
</dbReference>
<evidence type="ECO:0000313" key="2">
    <source>
        <dbReference type="Proteomes" id="UP000002417"/>
    </source>
</evidence>
<proteinExistence type="predicted"/>
<dbReference type="eggNOG" id="ENOG50335MX">
    <property type="taxonomic scope" value="Bacteria"/>
</dbReference>
<reference evidence="1 2" key="1">
    <citation type="submission" date="2007-07" db="EMBL/GenBank/DDBJ databases">
        <title>Complete sequence of chromosome of Xanthobacter autotrophicus Py2.</title>
        <authorList>
            <consortium name="US DOE Joint Genome Institute"/>
            <person name="Copeland A."/>
            <person name="Lucas S."/>
            <person name="Lapidus A."/>
            <person name="Barry K."/>
            <person name="Glavina del Rio T."/>
            <person name="Hammon N."/>
            <person name="Israni S."/>
            <person name="Dalin E."/>
            <person name="Tice H."/>
            <person name="Pitluck S."/>
            <person name="Sims D."/>
            <person name="Brettin T."/>
            <person name="Bruce D."/>
            <person name="Detter J.C."/>
            <person name="Han C."/>
            <person name="Tapia R."/>
            <person name="Brainard J."/>
            <person name="Schmutz J."/>
            <person name="Larimer F."/>
            <person name="Land M."/>
            <person name="Hauser L."/>
            <person name="Kyrpides N."/>
            <person name="Kim E."/>
            <person name="Ensigns S.A."/>
            <person name="Richardson P."/>
        </authorList>
    </citation>
    <scope>NUCLEOTIDE SEQUENCE [LARGE SCALE GENOMIC DNA]</scope>
    <source>
        <strain evidence="2">ATCC BAA-1158 / Py2</strain>
    </source>
</reference>